<sequence length="129" mass="14316">MRETVDTMATGEDILFNCVVSYASQSAPLLLSTSKTTSQCTNCPPSELTNYMGTPDFGTNQTRPKVEPDEVLAYRHTCLRAFSNAFQSLHLSASFADPENGKHFGLANSMQFPYLPLYYSNLRFVISEA</sequence>
<protein>
    <submittedName>
        <fullName evidence="8">Glyco_transf_64 domain-containing protein</fullName>
    </submittedName>
</protein>
<reference evidence="8" key="1">
    <citation type="submission" date="2017-02" db="UniProtKB">
        <authorList>
            <consortium name="WormBaseParasite"/>
        </authorList>
    </citation>
    <scope>IDENTIFICATION</scope>
</reference>
<dbReference type="Gene3D" id="3.90.550.10">
    <property type="entry name" value="Spore Coat Polysaccharide Biosynthesis Protein SpsA, Chain A"/>
    <property type="match status" value="1"/>
</dbReference>
<comment type="similarity">
    <text evidence="2">Belongs to the glycosyltransferase 47 family.</text>
</comment>
<name>A0A0R3T7X6_RODNA</name>
<evidence type="ECO:0000313" key="8">
    <source>
        <dbReference type="WBParaSite" id="HNAJ_0000316401-mRNA-1"/>
    </source>
</evidence>
<evidence type="ECO:0000313" key="6">
    <source>
        <dbReference type="EMBL" id="VDN99022.1"/>
    </source>
</evidence>
<dbReference type="InterPro" id="IPR029044">
    <property type="entry name" value="Nucleotide-diphossugar_trans"/>
</dbReference>
<dbReference type="Pfam" id="PF09258">
    <property type="entry name" value="Glyco_transf_64"/>
    <property type="match status" value="1"/>
</dbReference>
<comment type="subcellular location">
    <subcellularLocation>
        <location evidence="1">Endoplasmic reticulum membrane</location>
        <topology evidence="1">Single-pass type II membrane protein</topology>
    </subcellularLocation>
</comment>
<proteinExistence type="inferred from homology"/>
<dbReference type="Proteomes" id="UP000278807">
    <property type="component" value="Unassembled WGS sequence"/>
</dbReference>
<keyword evidence="7" id="KW-1185">Reference proteome</keyword>
<dbReference type="GO" id="GO:0016757">
    <property type="term" value="F:glycosyltransferase activity"/>
    <property type="evidence" value="ECO:0007669"/>
    <property type="project" value="InterPro"/>
</dbReference>
<evidence type="ECO:0000256" key="2">
    <source>
        <dbReference type="ARBA" id="ARBA00010271"/>
    </source>
</evidence>
<dbReference type="STRING" id="102285.A0A0R3T7X6"/>
<evidence type="ECO:0000256" key="4">
    <source>
        <dbReference type="ARBA" id="ARBA00023157"/>
    </source>
</evidence>
<dbReference type="GO" id="GO:1901135">
    <property type="term" value="P:carbohydrate derivative metabolic process"/>
    <property type="evidence" value="ECO:0007669"/>
    <property type="project" value="UniProtKB-ARBA"/>
</dbReference>
<keyword evidence="3" id="KW-0808">Transferase</keyword>
<gene>
    <name evidence="6" type="ORF">HNAJ_LOCUS3163</name>
</gene>
<evidence type="ECO:0000256" key="1">
    <source>
        <dbReference type="ARBA" id="ARBA00004648"/>
    </source>
</evidence>
<feature type="domain" description="Glycosyl transferase 64" evidence="5">
    <location>
        <begin position="1"/>
        <end position="93"/>
    </location>
</feature>
<dbReference type="AlphaFoldDB" id="A0A0R3T7X6"/>
<dbReference type="InterPro" id="IPR015338">
    <property type="entry name" value="GT64_dom"/>
</dbReference>
<accession>A0A0R3T7X6</accession>
<dbReference type="EMBL" id="UZAE01001763">
    <property type="protein sequence ID" value="VDN99022.1"/>
    <property type="molecule type" value="Genomic_DNA"/>
</dbReference>
<keyword evidence="4" id="KW-1015">Disulfide bond</keyword>
<evidence type="ECO:0000313" key="7">
    <source>
        <dbReference type="Proteomes" id="UP000278807"/>
    </source>
</evidence>
<dbReference type="WBParaSite" id="HNAJ_0000316401-mRNA-1">
    <property type="protein sequence ID" value="HNAJ_0000316401-mRNA-1"/>
    <property type="gene ID" value="HNAJ_0000316401"/>
</dbReference>
<reference evidence="6 7" key="2">
    <citation type="submission" date="2018-11" db="EMBL/GenBank/DDBJ databases">
        <authorList>
            <consortium name="Pathogen Informatics"/>
        </authorList>
    </citation>
    <scope>NUCLEOTIDE SEQUENCE [LARGE SCALE GENOMIC DNA]</scope>
</reference>
<evidence type="ECO:0000256" key="3">
    <source>
        <dbReference type="ARBA" id="ARBA00022679"/>
    </source>
</evidence>
<organism evidence="8">
    <name type="scientific">Rodentolepis nana</name>
    <name type="common">Dwarf tapeworm</name>
    <name type="synonym">Hymenolepis nana</name>
    <dbReference type="NCBI Taxonomy" id="102285"/>
    <lineage>
        <taxon>Eukaryota</taxon>
        <taxon>Metazoa</taxon>
        <taxon>Spiralia</taxon>
        <taxon>Lophotrochozoa</taxon>
        <taxon>Platyhelminthes</taxon>
        <taxon>Cestoda</taxon>
        <taxon>Eucestoda</taxon>
        <taxon>Cyclophyllidea</taxon>
        <taxon>Hymenolepididae</taxon>
        <taxon>Rodentolepis</taxon>
    </lineage>
</organism>
<dbReference type="OrthoDB" id="5954868at2759"/>
<dbReference type="GO" id="GO:0005789">
    <property type="term" value="C:endoplasmic reticulum membrane"/>
    <property type="evidence" value="ECO:0007669"/>
    <property type="project" value="UniProtKB-SubCell"/>
</dbReference>
<evidence type="ECO:0000259" key="5">
    <source>
        <dbReference type="Pfam" id="PF09258"/>
    </source>
</evidence>